<dbReference type="Pfam" id="PF05013">
    <property type="entry name" value="FGase"/>
    <property type="match status" value="1"/>
</dbReference>
<comment type="caution">
    <text evidence="1">The sequence shown here is derived from an EMBL/GenBank/DDBJ whole genome shotgun (WGS) entry which is preliminary data.</text>
</comment>
<dbReference type="EMBL" id="JAAKZF010000011">
    <property type="protein sequence ID" value="NGO51801.1"/>
    <property type="molecule type" value="Genomic_DNA"/>
</dbReference>
<dbReference type="InterPro" id="IPR011227">
    <property type="entry name" value="UCP029730"/>
</dbReference>
<dbReference type="Gene3D" id="3.40.630.40">
    <property type="entry name" value="Zn-dependent exopeptidases"/>
    <property type="match status" value="1"/>
</dbReference>
<reference evidence="1 2" key="1">
    <citation type="submission" date="2020-02" db="EMBL/GenBank/DDBJ databases">
        <title>Genome sequence of strain CCNWXJ40-4.</title>
        <authorList>
            <person name="Gao J."/>
            <person name="Sun J."/>
        </authorList>
    </citation>
    <scope>NUCLEOTIDE SEQUENCE [LARGE SCALE GENOMIC DNA]</scope>
    <source>
        <strain evidence="1 2">CCNWXJ 40-4</strain>
    </source>
</reference>
<keyword evidence="2" id="KW-1185">Reference proteome</keyword>
<dbReference type="RefSeq" id="WP_165027690.1">
    <property type="nucleotide sequence ID" value="NZ_JAAKZF010000011.1"/>
</dbReference>
<sequence length="275" mass="29944">MEPALQGEHAITNAVRITNRNGRSPIVLICDHASNFIPKRFGGLGLGKRELESHIAWDPGALPVARRLSKALDATLIESRLSRLLIDCNRPLDAPDLICPVSEATAVPGNANLSLEDRQARVALSWQPFHEAVEQLIKGRLLQDRGTMLVSVHSFTPVYKGVKRPWHIGILHDEDRSIADPMIAALKSSEGIVVGDNEPYSPADRVYFTLERHGRSRGLPCAMIEIRNDEIGDEAGQRKWAGLLAPILTVLELGEGSAPGGNLEKAMANGGREIA</sequence>
<organism evidence="1 2">
    <name type="scientific">Allomesorhizobium camelthorni</name>
    <dbReference type="NCBI Taxonomy" id="475069"/>
    <lineage>
        <taxon>Bacteria</taxon>
        <taxon>Pseudomonadati</taxon>
        <taxon>Pseudomonadota</taxon>
        <taxon>Alphaproteobacteria</taxon>
        <taxon>Hyphomicrobiales</taxon>
        <taxon>Phyllobacteriaceae</taxon>
        <taxon>Allomesorhizobium</taxon>
    </lineage>
</organism>
<name>A0A6G4WAL0_9HYPH</name>
<dbReference type="AlphaFoldDB" id="A0A6G4WAL0"/>
<dbReference type="SUPFAM" id="SSF53187">
    <property type="entry name" value="Zn-dependent exopeptidases"/>
    <property type="match status" value="1"/>
</dbReference>
<dbReference type="Proteomes" id="UP001642900">
    <property type="component" value="Unassembled WGS sequence"/>
</dbReference>
<dbReference type="InterPro" id="IPR007709">
    <property type="entry name" value="N-FG_amidohydro"/>
</dbReference>
<evidence type="ECO:0000313" key="1">
    <source>
        <dbReference type="EMBL" id="NGO51801.1"/>
    </source>
</evidence>
<gene>
    <name evidence="1" type="ORF">G6N73_11515</name>
</gene>
<protein>
    <submittedName>
        <fullName evidence="1">N-formylglutamate amidohydrolase</fullName>
    </submittedName>
</protein>
<proteinExistence type="predicted"/>
<accession>A0A6G4WAL0</accession>
<dbReference type="PIRSF" id="PIRSF029730">
    <property type="entry name" value="UCP029730"/>
    <property type="match status" value="1"/>
</dbReference>
<evidence type="ECO:0000313" key="2">
    <source>
        <dbReference type="Proteomes" id="UP001642900"/>
    </source>
</evidence>